<dbReference type="SUPFAM" id="SSF48173">
    <property type="entry name" value="Cryptochrome/photolyase FAD-binding domain"/>
    <property type="match status" value="1"/>
</dbReference>
<accession>A0AAD9IDW7</accession>
<evidence type="ECO:0000313" key="11">
    <source>
        <dbReference type="Proteomes" id="UP001217918"/>
    </source>
</evidence>
<gene>
    <name evidence="10" type="ORF">P8C59_009498</name>
</gene>
<evidence type="ECO:0000256" key="3">
    <source>
        <dbReference type="ARBA" id="ARBA00022827"/>
    </source>
</evidence>
<protein>
    <recommendedName>
        <fullName evidence="7">Cryptochrome DASH</fullName>
    </recommendedName>
</protein>
<dbReference type="Gene3D" id="3.40.50.620">
    <property type="entry name" value="HUPs"/>
    <property type="match status" value="1"/>
</dbReference>
<dbReference type="InterPro" id="IPR014729">
    <property type="entry name" value="Rossmann-like_a/b/a_fold"/>
</dbReference>
<comment type="caution">
    <text evidence="10">The sequence shown here is derived from an EMBL/GenBank/DDBJ whole genome shotgun (WGS) entry which is preliminary data.</text>
</comment>
<dbReference type="Pfam" id="PF03441">
    <property type="entry name" value="FAD_binding_7"/>
    <property type="match status" value="1"/>
</dbReference>
<dbReference type="SUPFAM" id="SSF52425">
    <property type="entry name" value="Cryptochrome/photolyase, N-terminal domain"/>
    <property type="match status" value="1"/>
</dbReference>
<dbReference type="NCBIfam" id="TIGR02765">
    <property type="entry name" value="crypto_DASH"/>
    <property type="match status" value="1"/>
</dbReference>
<dbReference type="InterPro" id="IPR006050">
    <property type="entry name" value="DNA_photolyase_N"/>
</dbReference>
<dbReference type="Gene3D" id="1.10.579.10">
    <property type="entry name" value="DNA Cyclobutane Dipyrimidine Photolyase, subunit A, domain 3"/>
    <property type="match status" value="1"/>
</dbReference>
<dbReference type="InterPro" id="IPR036134">
    <property type="entry name" value="Crypto/Photolyase_FAD-like_sf"/>
</dbReference>
<dbReference type="Proteomes" id="UP001217918">
    <property type="component" value="Unassembled WGS sequence"/>
</dbReference>
<dbReference type="Pfam" id="PF00875">
    <property type="entry name" value="DNA_photolyase"/>
    <property type="match status" value="1"/>
</dbReference>
<reference evidence="10" key="1">
    <citation type="journal article" date="2023" name="Mol. Plant Microbe Interact.">
        <title>Elucidating the Obligate Nature and Biological Capacity of an Invasive Fungal Corn Pathogen.</title>
        <authorList>
            <person name="MacCready J.S."/>
            <person name="Roggenkamp E.M."/>
            <person name="Gdanetz K."/>
            <person name="Chilvers M.I."/>
        </authorList>
    </citation>
    <scope>NUCLEOTIDE SEQUENCE</scope>
    <source>
        <strain evidence="10">PM02</strain>
    </source>
</reference>
<dbReference type="PANTHER" id="PTHR11455:SF22">
    <property type="entry name" value="CRYPTOCHROME DASH"/>
    <property type="match status" value="1"/>
</dbReference>
<dbReference type="AlphaFoldDB" id="A0AAD9IDW7"/>
<dbReference type="InterPro" id="IPR002081">
    <property type="entry name" value="Cryptochrome/DNA_photolyase_1"/>
</dbReference>
<comment type="cofactor">
    <cofactor evidence="7">
        <name>(6R)-5,10-methylene-5,6,7,8-tetrahydrofolate</name>
        <dbReference type="ChEBI" id="CHEBI:15636"/>
    </cofactor>
    <text evidence="7">Binds 1 5,10-methenyltetrahydrofolate (MTHF) per subunit.</text>
</comment>
<dbReference type="GO" id="GO:0003684">
    <property type="term" value="F:damaged DNA binding"/>
    <property type="evidence" value="ECO:0007669"/>
    <property type="project" value="TreeGrafter"/>
</dbReference>
<proteinExistence type="inferred from homology"/>
<sequence length="680" mass="75878">MAKANIVIYLLRRDLRVADNPVLHRLATSSDHGFTHLLPVYVVPPHQMEVSGFIKDQSRSPFPEAKSAVGGYWRCGPHRAKFVGEAIMDMRESLESIGSGMLVRVGMFDGVLEEARDEKAVASVCQKNEVQFKIWADEKYFIDDENQPFKHTSDLPDVFTTYRKLVEPLNERPKRTLPAPPKASLPPLPDIAIVPSQAKPFTVPADAADFLNCLIAPVKDVLANMAPCAEGAPSAHPFKGGETAAHSRLTHLLLSEGMTKYKDTRNGLVGTEFSTKLSAYLAQGCVTARQIHEQLCAYENGSDTKYGDVPGYGKGENEGTKAVRFELLWRDYMRLCTGKFKHRLFRLDGFRGGYAEAGKPQKWKTANEKVAVADQDPSPERVTRILERFKAGTTGMGLIDASQRELLHTGYTSNRARQNVASFLAKHLGIDWRYGAEWYEMLLVDYDVSSNWANWQYVAGVGNDPRGEARIFNPVKQAFDYDKQGQYVRMWVPEVAKLEKLENVFQAWTASEEDLKEVALLNNVMVTDPIKRIPFSVEGKPKNSKRPAQDPATRSMVDRAVTTAVASEDEVSVAAGEAARLHVEATERGPRLVPDFRRWPHPLPAMRRKHQLVTRCKAASQVAWGSSETQEGMVNEGVAAAGKAPSLLARVVMEERLGPISRLCPRPLRPSLCKRRLKLR</sequence>
<comment type="similarity">
    <text evidence="1 7">Belongs to the DNA photolyase class-1 family.</text>
</comment>
<keyword evidence="4 7" id="KW-0157">Chromophore</keyword>
<evidence type="ECO:0000259" key="9">
    <source>
        <dbReference type="PROSITE" id="PS51645"/>
    </source>
</evidence>
<keyword evidence="2 5" id="KW-0285">Flavoprotein</keyword>
<dbReference type="InterPro" id="IPR005101">
    <property type="entry name" value="Cryptochr/Photolyase_FAD-bd"/>
</dbReference>
<feature type="domain" description="Photolyase/cryptochrome alpha/beta" evidence="9">
    <location>
        <begin position="5"/>
        <end position="157"/>
    </location>
</feature>
<evidence type="ECO:0000256" key="2">
    <source>
        <dbReference type="ARBA" id="ARBA00022630"/>
    </source>
</evidence>
<dbReference type="PROSITE" id="PS51645">
    <property type="entry name" value="PHR_CRY_ALPHA_BETA"/>
    <property type="match status" value="1"/>
</dbReference>
<evidence type="ECO:0000256" key="7">
    <source>
        <dbReference type="RuleBase" id="RU367151"/>
    </source>
</evidence>
<dbReference type="PRINTS" id="PR00147">
    <property type="entry name" value="DNAPHOTLYASE"/>
</dbReference>
<keyword evidence="3 5" id="KW-0274">FAD</keyword>
<dbReference type="InterPro" id="IPR036155">
    <property type="entry name" value="Crypto/Photolyase_N_sf"/>
</dbReference>
<evidence type="ECO:0000256" key="6">
    <source>
        <dbReference type="PIRSR" id="PIRSR602081-2"/>
    </source>
</evidence>
<evidence type="ECO:0000256" key="8">
    <source>
        <dbReference type="SAM" id="MobiDB-lite"/>
    </source>
</evidence>
<feature type="binding site" evidence="5">
    <location>
        <begin position="274"/>
        <end position="278"/>
    </location>
    <ligand>
        <name>FAD</name>
        <dbReference type="ChEBI" id="CHEBI:57692"/>
    </ligand>
</feature>
<name>A0AAD9IDW7_9PEZI</name>
<feature type="binding site" evidence="5">
    <location>
        <begin position="445"/>
        <end position="447"/>
    </location>
    <ligand>
        <name>FAD</name>
        <dbReference type="ChEBI" id="CHEBI:57692"/>
    </ligand>
</feature>
<evidence type="ECO:0000256" key="1">
    <source>
        <dbReference type="ARBA" id="ARBA00005862"/>
    </source>
</evidence>
<evidence type="ECO:0000256" key="5">
    <source>
        <dbReference type="PIRSR" id="PIRSR602081-1"/>
    </source>
</evidence>
<dbReference type="EMBL" id="JAQQPM010000009">
    <property type="protein sequence ID" value="KAK2075369.1"/>
    <property type="molecule type" value="Genomic_DNA"/>
</dbReference>
<dbReference type="Gene3D" id="1.25.40.80">
    <property type="match status" value="1"/>
</dbReference>
<evidence type="ECO:0000256" key="4">
    <source>
        <dbReference type="ARBA" id="ARBA00022991"/>
    </source>
</evidence>
<comment type="function">
    <text evidence="7">May have a photoreceptor function.</text>
</comment>
<feature type="site" description="Electron transfer via tryptophanyl radical" evidence="6">
    <location>
        <position position="455"/>
    </location>
</feature>
<feature type="site" description="Electron transfer via tryptophanyl radical" evidence="6">
    <location>
        <position position="363"/>
    </location>
</feature>
<dbReference type="InterPro" id="IPR014133">
    <property type="entry name" value="Cry_DASH"/>
</dbReference>
<feature type="site" description="Electron transfer via tryptophanyl radical" evidence="6">
    <location>
        <position position="432"/>
    </location>
</feature>
<dbReference type="PANTHER" id="PTHR11455">
    <property type="entry name" value="CRYPTOCHROME"/>
    <property type="match status" value="1"/>
</dbReference>
<dbReference type="GO" id="GO:0000719">
    <property type="term" value="P:photoreactive repair"/>
    <property type="evidence" value="ECO:0007669"/>
    <property type="project" value="TreeGrafter"/>
</dbReference>
<dbReference type="GO" id="GO:0003904">
    <property type="term" value="F:deoxyribodipyrimidine photo-lyase activity"/>
    <property type="evidence" value="ECO:0007669"/>
    <property type="project" value="TreeGrafter"/>
</dbReference>
<feature type="binding site" evidence="5">
    <location>
        <position position="261"/>
    </location>
    <ligand>
        <name>FAD</name>
        <dbReference type="ChEBI" id="CHEBI:57692"/>
    </ligand>
</feature>
<dbReference type="GO" id="GO:0071949">
    <property type="term" value="F:FAD binding"/>
    <property type="evidence" value="ECO:0007669"/>
    <property type="project" value="TreeGrafter"/>
</dbReference>
<comment type="cofactor">
    <cofactor evidence="5 7">
        <name>FAD</name>
        <dbReference type="ChEBI" id="CHEBI:57692"/>
    </cofactor>
    <text evidence="5 7">Binds 1 FAD per subunit.</text>
</comment>
<keyword evidence="11" id="KW-1185">Reference proteome</keyword>
<organism evidence="10 11">
    <name type="scientific">Phyllachora maydis</name>
    <dbReference type="NCBI Taxonomy" id="1825666"/>
    <lineage>
        <taxon>Eukaryota</taxon>
        <taxon>Fungi</taxon>
        <taxon>Dikarya</taxon>
        <taxon>Ascomycota</taxon>
        <taxon>Pezizomycotina</taxon>
        <taxon>Sordariomycetes</taxon>
        <taxon>Sordariomycetidae</taxon>
        <taxon>Phyllachorales</taxon>
        <taxon>Phyllachoraceae</taxon>
        <taxon>Phyllachora</taxon>
    </lineage>
</organism>
<feature type="region of interest" description="Disordered" evidence="8">
    <location>
        <begin position="536"/>
        <end position="555"/>
    </location>
</feature>
<evidence type="ECO:0000313" key="10">
    <source>
        <dbReference type="EMBL" id="KAK2075369.1"/>
    </source>
</evidence>